<name>A0A4P2QL45_SORCE</name>
<dbReference type="RefSeq" id="WP_129574659.1">
    <property type="nucleotide sequence ID" value="NZ_CP012672.1"/>
</dbReference>
<gene>
    <name evidence="2" type="ORF">SOCE836_028700</name>
</gene>
<feature type="signal peptide" evidence="1">
    <location>
        <begin position="1"/>
        <end position="36"/>
    </location>
</feature>
<protein>
    <recommendedName>
        <fullName evidence="4">Secreted protein</fullName>
    </recommendedName>
</protein>
<evidence type="ECO:0000256" key="1">
    <source>
        <dbReference type="SAM" id="SignalP"/>
    </source>
</evidence>
<dbReference type="AlphaFoldDB" id="A0A4P2QL45"/>
<sequence>MRRRSPLLRLHLRRAMGRFVALALALCALAWTQAAAAQSNPCVPPWCIGGTVRIEPPPVRVQPPAVDLEAQARAEAEARARLEAQARLEWEAYYRWEARLRLEAEARARAQLEASFLAEERAKPDPYLPTPSPVTRWVAPRPVTFPRVELGVLGACVGVWTGRGRPAHLGYCPNVRVRLGRQWGLALDPSILRMAHGALDFATLGVHPAATYSFVSGKGSLTGSHGFARAGLDVWAPITKLARTPDALLGAHVGAGVHLFDGWYGMGAEARVLARLGAGDGGDPLAAEIADLRLGAEVRAHLLMVGF</sequence>
<keyword evidence="1" id="KW-0732">Signal</keyword>
<organism evidence="2 3">
    <name type="scientific">Sorangium cellulosum</name>
    <name type="common">Polyangium cellulosum</name>
    <dbReference type="NCBI Taxonomy" id="56"/>
    <lineage>
        <taxon>Bacteria</taxon>
        <taxon>Pseudomonadati</taxon>
        <taxon>Myxococcota</taxon>
        <taxon>Polyangia</taxon>
        <taxon>Polyangiales</taxon>
        <taxon>Polyangiaceae</taxon>
        <taxon>Sorangium</taxon>
    </lineage>
</organism>
<evidence type="ECO:0000313" key="2">
    <source>
        <dbReference type="EMBL" id="AUX30759.1"/>
    </source>
</evidence>
<accession>A0A4P2QL45</accession>
<evidence type="ECO:0000313" key="3">
    <source>
        <dbReference type="Proteomes" id="UP000295497"/>
    </source>
</evidence>
<feature type="chain" id="PRO_5020468931" description="Secreted protein" evidence="1">
    <location>
        <begin position="37"/>
        <end position="307"/>
    </location>
</feature>
<reference evidence="2 3" key="1">
    <citation type="submission" date="2015-09" db="EMBL/GenBank/DDBJ databases">
        <title>Sorangium comparison.</title>
        <authorList>
            <person name="Zaburannyi N."/>
            <person name="Bunk B."/>
            <person name="Overmann J."/>
            <person name="Mueller R."/>
        </authorList>
    </citation>
    <scope>NUCLEOTIDE SEQUENCE [LARGE SCALE GENOMIC DNA]</scope>
    <source>
        <strain evidence="2 3">So ce836</strain>
    </source>
</reference>
<proteinExistence type="predicted"/>
<dbReference type="Proteomes" id="UP000295497">
    <property type="component" value="Chromosome"/>
</dbReference>
<evidence type="ECO:0008006" key="4">
    <source>
        <dbReference type="Google" id="ProtNLM"/>
    </source>
</evidence>
<dbReference type="EMBL" id="CP012672">
    <property type="protein sequence ID" value="AUX30759.1"/>
    <property type="molecule type" value="Genomic_DNA"/>
</dbReference>